<dbReference type="PANTHER" id="PTHR31616:SF0">
    <property type="entry name" value="GLUCAN 1,4-ALPHA-GLUCOSIDASE"/>
    <property type="match status" value="1"/>
</dbReference>
<proteinExistence type="predicted"/>
<dbReference type="Pfam" id="PF00723">
    <property type="entry name" value="Glyco_hydro_15"/>
    <property type="match status" value="1"/>
</dbReference>
<name>A0A645H0M2_9ZZZZ</name>
<dbReference type="InterPro" id="IPR011613">
    <property type="entry name" value="GH15-like"/>
</dbReference>
<dbReference type="SUPFAM" id="SSF48208">
    <property type="entry name" value="Six-hairpin glycosidases"/>
    <property type="match status" value="1"/>
</dbReference>
<dbReference type="InterPro" id="IPR012341">
    <property type="entry name" value="6hp_glycosidase-like_sf"/>
</dbReference>
<protein>
    <recommendedName>
        <fullName evidence="1">GH15-like domain-containing protein</fullName>
    </recommendedName>
</protein>
<comment type="caution">
    <text evidence="2">The sequence shown here is derived from an EMBL/GenBank/DDBJ whole genome shotgun (WGS) entry which is preliminary data.</text>
</comment>
<reference evidence="2" key="1">
    <citation type="submission" date="2019-08" db="EMBL/GenBank/DDBJ databases">
        <authorList>
            <person name="Kucharzyk K."/>
            <person name="Murdoch R.W."/>
            <person name="Higgins S."/>
            <person name="Loffler F."/>
        </authorList>
    </citation>
    <scope>NUCLEOTIDE SEQUENCE</scope>
</reference>
<sequence>MPNYDCWEEHPEYLHPYSLATSYGGLMAIADLQKEGLLPRLNFDAASLAIEVKAFIEKFAVLDGRFIKHLKPATKNKPVSPLPKSGVDASLLGLALPYAVYDLKHPYIIETVQSIEKDLHYPQGGIFRYKEDVYYGGGEWILLSAWLGWYYARVGEVEKAKGLLAWIESVADEQGNLPEQVNSHTLAPKELPVWEERWGPVASPLLWSHAMYLILDEALKS</sequence>
<dbReference type="Gene3D" id="1.50.10.10">
    <property type="match status" value="1"/>
</dbReference>
<dbReference type="EMBL" id="VSSQ01083561">
    <property type="protein sequence ID" value="MPN31852.1"/>
    <property type="molecule type" value="Genomic_DNA"/>
</dbReference>
<evidence type="ECO:0000313" key="2">
    <source>
        <dbReference type="EMBL" id="MPN31852.1"/>
    </source>
</evidence>
<dbReference type="InterPro" id="IPR008928">
    <property type="entry name" value="6-hairpin_glycosidase_sf"/>
</dbReference>
<gene>
    <name evidence="2" type="ORF">SDC9_179327</name>
</gene>
<accession>A0A645H0M2</accession>
<dbReference type="GO" id="GO:0005975">
    <property type="term" value="P:carbohydrate metabolic process"/>
    <property type="evidence" value="ECO:0007669"/>
    <property type="project" value="InterPro"/>
</dbReference>
<feature type="domain" description="GH15-like" evidence="1">
    <location>
        <begin position="2"/>
        <end position="159"/>
    </location>
</feature>
<evidence type="ECO:0000259" key="1">
    <source>
        <dbReference type="Pfam" id="PF00723"/>
    </source>
</evidence>
<dbReference type="GO" id="GO:0004553">
    <property type="term" value="F:hydrolase activity, hydrolyzing O-glycosyl compounds"/>
    <property type="evidence" value="ECO:0007669"/>
    <property type="project" value="TreeGrafter"/>
</dbReference>
<dbReference type="AlphaFoldDB" id="A0A645H0M2"/>
<organism evidence="2">
    <name type="scientific">bioreactor metagenome</name>
    <dbReference type="NCBI Taxonomy" id="1076179"/>
    <lineage>
        <taxon>unclassified sequences</taxon>
        <taxon>metagenomes</taxon>
        <taxon>ecological metagenomes</taxon>
    </lineage>
</organism>
<dbReference type="PANTHER" id="PTHR31616">
    <property type="entry name" value="TREHALASE"/>
    <property type="match status" value="1"/>
</dbReference>